<evidence type="ECO:0000256" key="2">
    <source>
        <dbReference type="ARBA" id="ARBA00008208"/>
    </source>
</evidence>
<name>A0A511B0H0_9PROT</name>
<evidence type="ECO:0000256" key="5">
    <source>
        <dbReference type="ARBA" id="ARBA00022692"/>
    </source>
</evidence>
<keyword evidence="8 11" id="KW-0472">Membrane</keyword>
<comment type="similarity">
    <text evidence="2">Belongs to the YtcA family.</text>
</comment>
<evidence type="ECO:0000256" key="4">
    <source>
        <dbReference type="ARBA" id="ARBA00022475"/>
    </source>
</evidence>
<evidence type="ECO:0000256" key="6">
    <source>
        <dbReference type="ARBA" id="ARBA00022729"/>
    </source>
</evidence>
<evidence type="ECO:0000256" key="8">
    <source>
        <dbReference type="ARBA" id="ARBA00023136"/>
    </source>
</evidence>
<dbReference type="Proteomes" id="UP000321230">
    <property type="component" value="Unassembled WGS sequence"/>
</dbReference>
<feature type="transmembrane region" description="Helical" evidence="11">
    <location>
        <begin position="67"/>
        <end position="88"/>
    </location>
</feature>
<evidence type="ECO:0000256" key="7">
    <source>
        <dbReference type="ARBA" id="ARBA00022989"/>
    </source>
</evidence>
<comment type="subcellular location">
    <subcellularLocation>
        <location evidence="1">Membrane</location>
        <topology evidence="1">Multi-pass membrane protein</topology>
    </subcellularLocation>
</comment>
<dbReference type="InterPro" id="IPR031381">
    <property type="entry name" value="YtcA"/>
</dbReference>
<keyword evidence="10" id="KW-0449">Lipoprotein</keyword>
<evidence type="ECO:0000256" key="10">
    <source>
        <dbReference type="ARBA" id="ARBA00023288"/>
    </source>
</evidence>
<dbReference type="RefSeq" id="WP_186819518.1">
    <property type="nucleotide sequence ID" value="NZ_BARC01000008.1"/>
</dbReference>
<keyword evidence="5 11" id="KW-0812">Transmembrane</keyword>
<evidence type="ECO:0000256" key="9">
    <source>
        <dbReference type="ARBA" id="ARBA00023139"/>
    </source>
</evidence>
<accession>A0A511B0H0</accession>
<proteinExistence type="inferred from homology"/>
<reference evidence="12 13" key="1">
    <citation type="submission" date="2019-07" db="EMBL/GenBank/DDBJ databases">
        <title>Whole genome shotgun sequence of Gluconobacter wancherniae NBRC 103581.</title>
        <authorList>
            <person name="Hosoyama A."/>
            <person name="Uohara A."/>
            <person name="Ohji S."/>
            <person name="Ichikawa N."/>
        </authorList>
    </citation>
    <scope>NUCLEOTIDE SEQUENCE [LARGE SCALE GENOMIC DNA]</scope>
    <source>
        <strain evidence="12 13">NBRC 103581</strain>
    </source>
</reference>
<evidence type="ECO:0000313" key="13">
    <source>
        <dbReference type="Proteomes" id="UP000321230"/>
    </source>
</evidence>
<keyword evidence="6" id="KW-0732">Signal</keyword>
<evidence type="ECO:0000256" key="1">
    <source>
        <dbReference type="ARBA" id="ARBA00004141"/>
    </source>
</evidence>
<evidence type="ECO:0000256" key="3">
    <source>
        <dbReference type="ARBA" id="ARBA00021237"/>
    </source>
</evidence>
<feature type="transmembrane region" description="Helical" evidence="11">
    <location>
        <begin position="39"/>
        <end position="60"/>
    </location>
</feature>
<gene>
    <name evidence="12" type="ORF">GWA01_17200</name>
</gene>
<dbReference type="Pfam" id="PF17090">
    <property type="entry name" value="Ytca"/>
    <property type="match status" value="1"/>
</dbReference>
<keyword evidence="9" id="KW-0564">Palmitate</keyword>
<keyword evidence="4" id="KW-1003">Cell membrane</keyword>
<keyword evidence="13" id="KW-1185">Reference proteome</keyword>
<dbReference type="EMBL" id="BJUZ01000002">
    <property type="protein sequence ID" value="GEK93950.1"/>
    <property type="molecule type" value="Genomic_DNA"/>
</dbReference>
<sequence length="92" mass="9581">MHLPRTLRHQAPSLLLLVAGGCSLHGAPAFSIAGAYFPGWMICALIGVGVAVGLRVAFVLAGIDAVLSLRLFTYTSLGVMAALLSWLLCFGP</sequence>
<dbReference type="GO" id="GO:0016020">
    <property type="term" value="C:membrane"/>
    <property type="evidence" value="ECO:0007669"/>
    <property type="project" value="UniProtKB-SubCell"/>
</dbReference>
<dbReference type="PROSITE" id="PS51257">
    <property type="entry name" value="PROKAR_LIPOPROTEIN"/>
    <property type="match status" value="1"/>
</dbReference>
<keyword evidence="7 11" id="KW-1133">Transmembrane helix</keyword>
<comment type="caution">
    <text evidence="12">The sequence shown here is derived from an EMBL/GenBank/DDBJ whole genome shotgun (WGS) entry which is preliminary data.</text>
</comment>
<evidence type="ECO:0000313" key="12">
    <source>
        <dbReference type="EMBL" id="GEK93950.1"/>
    </source>
</evidence>
<dbReference type="AlphaFoldDB" id="A0A511B0H0"/>
<evidence type="ECO:0000256" key="11">
    <source>
        <dbReference type="SAM" id="Phobius"/>
    </source>
</evidence>
<organism evidence="12 13">
    <name type="scientific">Gluconobacter wancherniae NBRC 103581</name>
    <dbReference type="NCBI Taxonomy" id="656744"/>
    <lineage>
        <taxon>Bacteria</taxon>
        <taxon>Pseudomonadati</taxon>
        <taxon>Pseudomonadota</taxon>
        <taxon>Alphaproteobacteria</taxon>
        <taxon>Acetobacterales</taxon>
        <taxon>Acetobacteraceae</taxon>
        <taxon>Gluconobacter</taxon>
    </lineage>
</organism>
<protein>
    <recommendedName>
        <fullName evidence="3">Uncharacterized protein YtcA</fullName>
    </recommendedName>
</protein>